<evidence type="ECO:0000256" key="1">
    <source>
        <dbReference type="ARBA" id="ARBA00004141"/>
    </source>
</evidence>
<feature type="transmembrane region" description="Helical" evidence="7">
    <location>
        <begin position="288"/>
        <end position="308"/>
    </location>
</feature>
<evidence type="ECO:0000256" key="2">
    <source>
        <dbReference type="ARBA" id="ARBA00006528"/>
    </source>
</evidence>
<dbReference type="Pfam" id="PF01758">
    <property type="entry name" value="SBF"/>
    <property type="match status" value="1"/>
</dbReference>
<feature type="transmembrane region" description="Helical" evidence="7">
    <location>
        <begin position="263"/>
        <end position="282"/>
    </location>
</feature>
<dbReference type="PANTHER" id="PTHR10361">
    <property type="entry name" value="SODIUM-BILE ACID COTRANSPORTER"/>
    <property type="match status" value="1"/>
</dbReference>
<evidence type="ECO:0000313" key="10">
    <source>
        <dbReference type="RefSeq" id="XP_026682835.1"/>
    </source>
</evidence>
<keyword evidence="4" id="KW-0813">Transport</keyword>
<feature type="chain" id="PRO_5018067801" evidence="8">
    <location>
        <begin position="26"/>
        <end position="491"/>
    </location>
</feature>
<comment type="subcellular location">
    <subcellularLocation>
        <location evidence="1">Membrane</location>
        <topology evidence="1">Multi-pass membrane protein</topology>
    </subcellularLocation>
</comment>
<keyword evidence="9" id="KW-1185">Reference proteome</keyword>
<dbReference type="GeneID" id="103513950"/>
<name>A0A3Q0J802_DIACI</name>
<evidence type="ECO:0000256" key="5">
    <source>
        <dbReference type="ARBA" id="ARBA00022989"/>
    </source>
</evidence>
<dbReference type="PaxDb" id="121845-A0A3Q0J802"/>
<accession>A0A3Q0J802</accession>
<dbReference type="KEGG" id="dci:103513950"/>
<evidence type="ECO:0000256" key="3">
    <source>
        <dbReference type="ARBA" id="ARBA00022692"/>
    </source>
</evidence>
<proteinExistence type="inferred from homology"/>
<dbReference type="InterPro" id="IPR002657">
    <property type="entry name" value="BilAc:Na_symport/Acr3"/>
</dbReference>
<dbReference type="Gene3D" id="1.20.1530.20">
    <property type="match status" value="2"/>
</dbReference>
<sequence>MMCPIWPLHIILLYLLPLLVTYTAAKQWRSIEFSPSTLLQLHMGSSSTINFTIHNVTREDIEFGHLRLEFSDPTVLSAPSGEDLGELKHALSEEGSVVSQFKSQFDIRAQFLGYSDIRIKLKHEGLASVEDQGSLTSPPLKVTVVRQERLIDRLFTISVAALVSIIFVNFGCALDWPLLKASLKRPVAPAIGFVAQFLFMPVISFVLARLLFPHSVPLQLGLFFAGVAPGGGASNVWIYTLGGNINLSITMTAVSTFAAFGKLIFHLIVFIVIFAVYTNLYLFKLFTWKIVLAGAGLPWFGYMFGYLLARLTRQSPADTLAISVETGIQNTGIAIFMLRFSLGQPEADMTTVVPVAVALMTPLPLLAYYIYYKYQARICPSEIKNQPEIIQNHQEIVKFPVHDVSAPVSTISAPGVWNGLANGMKNGVGNGVINPNGLGNGVGNTAPNGVGNIVSNGTGHPNGVGNPVPIEEGRVANGVPQGAACPLRLIN</sequence>
<comment type="similarity">
    <text evidence="2">Belongs to the bile acid:sodium symporter (BASS) (TC 2.A.28) family.</text>
</comment>
<feature type="transmembrane region" description="Helical" evidence="7">
    <location>
        <begin position="190"/>
        <end position="212"/>
    </location>
</feature>
<keyword evidence="4" id="KW-0769">Symport</keyword>
<keyword evidence="5 7" id="KW-1133">Transmembrane helix</keyword>
<feature type="transmembrane region" description="Helical" evidence="7">
    <location>
        <begin position="218"/>
        <end position="242"/>
    </location>
</feature>
<feature type="transmembrane region" description="Helical" evidence="7">
    <location>
        <begin position="154"/>
        <end position="178"/>
    </location>
</feature>
<keyword evidence="8" id="KW-0732">Signal</keyword>
<feature type="transmembrane region" description="Helical" evidence="7">
    <location>
        <begin position="352"/>
        <end position="371"/>
    </location>
</feature>
<dbReference type="GO" id="GO:0016020">
    <property type="term" value="C:membrane"/>
    <property type="evidence" value="ECO:0007669"/>
    <property type="project" value="UniProtKB-SubCell"/>
</dbReference>
<evidence type="ECO:0000256" key="4">
    <source>
        <dbReference type="ARBA" id="ARBA00022847"/>
    </source>
</evidence>
<dbReference type="PANTHER" id="PTHR10361:SF28">
    <property type="entry name" value="P3 PROTEIN-RELATED"/>
    <property type="match status" value="1"/>
</dbReference>
<evidence type="ECO:0000256" key="8">
    <source>
        <dbReference type="SAM" id="SignalP"/>
    </source>
</evidence>
<evidence type="ECO:0000313" key="9">
    <source>
        <dbReference type="Proteomes" id="UP000079169"/>
    </source>
</evidence>
<dbReference type="STRING" id="121845.A0A3Q0J802"/>
<feature type="signal peptide" evidence="8">
    <location>
        <begin position="1"/>
        <end position="25"/>
    </location>
</feature>
<keyword evidence="6 7" id="KW-0472">Membrane</keyword>
<dbReference type="GO" id="GO:0015293">
    <property type="term" value="F:symporter activity"/>
    <property type="evidence" value="ECO:0007669"/>
    <property type="project" value="UniProtKB-KW"/>
</dbReference>
<protein>
    <submittedName>
        <fullName evidence="10">Uncharacterized protein LOC103513950</fullName>
    </submittedName>
</protein>
<dbReference type="AlphaFoldDB" id="A0A3Q0J802"/>
<dbReference type="RefSeq" id="XP_026682835.1">
    <property type="nucleotide sequence ID" value="XM_026827034.1"/>
</dbReference>
<evidence type="ECO:0000256" key="7">
    <source>
        <dbReference type="SAM" id="Phobius"/>
    </source>
</evidence>
<dbReference type="Proteomes" id="UP000079169">
    <property type="component" value="Unplaced"/>
</dbReference>
<dbReference type="InterPro" id="IPR004710">
    <property type="entry name" value="Bilac:Na_transpt"/>
</dbReference>
<reference evidence="10" key="1">
    <citation type="submission" date="2025-08" db="UniProtKB">
        <authorList>
            <consortium name="RefSeq"/>
        </authorList>
    </citation>
    <scope>IDENTIFICATION</scope>
</reference>
<evidence type="ECO:0000256" key="6">
    <source>
        <dbReference type="ARBA" id="ARBA00023136"/>
    </source>
</evidence>
<keyword evidence="3 7" id="KW-0812">Transmembrane</keyword>
<dbReference type="InterPro" id="IPR038770">
    <property type="entry name" value="Na+/solute_symporter_sf"/>
</dbReference>
<organism evidence="9 10">
    <name type="scientific">Diaphorina citri</name>
    <name type="common">Asian citrus psyllid</name>
    <dbReference type="NCBI Taxonomy" id="121845"/>
    <lineage>
        <taxon>Eukaryota</taxon>
        <taxon>Metazoa</taxon>
        <taxon>Ecdysozoa</taxon>
        <taxon>Arthropoda</taxon>
        <taxon>Hexapoda</taxon>
        <taxon>Insecta</taxon>
        <taxon>Pterygota</taxon>
        <taxon>Neoptera</taxon>
        <taxon>Paraneoptera</taxon>
        <taxon>Hemiptera</taxon>
        <taxon>Sternorrhyncha</taxon>
        <taxon>Psylloidea</taxon>
        <taxon>Psyllidae</taxon>
        <taxon>Diaphorininae</taxon>
        <taxon>Diaphorina</taxon>
    </lineage>
</organism>
<gene>
    <name evidence="10" type="primary">LOC103513950</name>
</gene>